<dbReference type="Gene3D" id="2.60.120.560">
    <property type="entry name" value="Exo-inulinase, domain 1"/>
    <property type="match status" value="1"/>
</dbReference>
<evidence type="ECO:0000259" key="3">
    <source>
        <dbReference type="Pfam" id="PF06439"/>
    </source>
</evidence>
<evidence type="ECO:0000259" key="2">
    <source>
        <dbReference type="Pfam" id="PF01261"/>
    </source>
</evidence>
<name>A0ABU3L3Q1_9FLAO</name>
<keyword evidence="4" id="KW-0378">Hydrolase</keyword>
<sequence length="502" mass="56891">MYKKGVKIIVLFCLAIFANGFAIFAQTPNTLSDTEKHEGWELLFDGKTFDGLKQLAGSGWDIKDGAIHAQVLKEGEGHRQRDFITEEKYGNFELVFEFQIANMTNSGVKYVVTDDYPGRKGEYLGLEYQILDNDNFEYPDRGELRTLASLYDLIPADKETTVPLNQWNTAKIVVDGNHIEHWLNGKKVVEYDRDSDKIKSLVKDSKYRDLKNFGQAKQGHLLFQNEGSAVAFRSIKIKSTTGLLFPGTPGMVSYTYRTSFEKNVPATLDTIKNLGITDMEFSNLFGTSPDSLRKMIDDRDIKCSSYGVGYDELINNTEQVAKSAKTLGASFVRTAWIPHEGTFDLDDAKKTVKDFNRAGKILKEDYGLIFCYHNHGYEFDPYKKGTLFDYLMENTDPEYVSFEIDILWVFFPGQNPAKLLNKYGDRFKLMHLKDLRKGVKGDMTGSTSQENDVVLGTGQLDIPAVLKAAKKAGVEHYYIEDESKLKSVQVPQTMVYLKSLKE</sequence>
<feature type="domain" description="3-keto-alpha-glucoside-1,2-lyase/3-keto-2-hydroxy-glucal hydratase" evidence="3">
    <location>
        <begin position="39"/>
        <end position="238"/>
    </location>
</feature>
<dbReference type="EMBL" id="JAVTTP010000001">
    <property type="protein sequence ID" value="MDT7828013.1"/>
    <property type="molecule type" value="Genomic_DNA"/>
</dbReference>
<gene>
    <name evidence="4" type="ORF">RQM65_04965</name>
</gene>
<comment type="caution">
    <text evidence="4">The sequence shown here is derived from an EMBL/GenBank/DDBJ whole genome shotgun (WGS) entry which is preliminary data.</text>
</comment>
<dbReference type="Proteomes" id="UP001250656">
    <property type="component" value="Unassembled WGS sequence"/>
</dbReference>
<dbReference type="PANTHER" id="PTHR12110:SF41">
    <property type="entry name" value="INOSOSE DEHYDRATASE"/>
    <property type="match status" value="1"/>
</dbReference>
<dbReference type="SUPFAM" id="SSF51658">
    <property type="entry name" value="Xylose isomerase-like"/>
    <property type="match status" value="1"/>
</dbReference>
<keyword evidence="1" id="KW-0732">Signal</keyword>
<accession>A0ABU3L3Q1</accession>
<evidence type="ECO:0000313" key="4">
    <source>
        <dbReference type="EMBL" id="MDT7828013.1"/>
    </source>
</evidence>
<dbReference type="PANTHER" id="PTHR12110">
    <property type="entry name" value="HYDROXYPYRUVATE ISOMERASE"/>
    <property type="match status" value="1"/>
</dbReference>
<proteinExistence type="predicted"/>
<dbReference type="Gene3D" id="3.20.20.150">
    <property type="entry name" value="Divalent-metal-dependent TIM barrel enzymes"/>
    <property type="match status" value="1"/>
</dbReference>
<organism evidence="4 5">
    <name type="scientific">Pricia mediterranea</name>
    <dbReference type="NCBI Taxonomy" id="3076079"/>
    <lineage>
        <taxon>Bacteria</taxon>
        <taxon>Pseudomonadati</taxon>
        <taxon>Bacteroidota</taxon>
        <taxon>Flavobacteriia</taxon>
        <taxon>Flavobacteriales</taxon>
        <taxon>Flavobacteriaceae</taxon>
        <taxon>Pricia</taxon>
    </lineage>
</organism>
<dbReference type="InterPro" id="IPR036237">
    <property type="entry name" value="Xyl_isomerase-like_sf"/>
</dbReference>
<dbReference type="InterPro" id="IPR050312">
    <property type="entry name" value="IolE/XylAMocC-like"/>
</dbReference>
<dbReference type="Pfam" id="PF01261">
    <property type="entry name" value="AP_endonuc_2"/>
    <property type="match status" value="1"/>
</dbReference>
<dbReference type="RefSeq" id="WP_314013144.1">
    <property type="nucleotide sequence ID" value="NZ_JAVTTP010000001.1"/>
</dbReference>
<reference evidence="4 5" key="1">
    <citation type="submission" date="2023-09" db="EMBL/GenBank/DDBJ databases">
        <title>Novel taxa isolated from Blanes Bay.</title>
        <authorList>
            <person name="Rey-Velasco X."/>
            <person name="Lucena T."/>
        </authorList>
    </citation>
    <scope>NUCLEOTIDE SEQUENCE [LARGE SCALE GENOMIC DNA]</scope>
    <source>
        <strain evidence="4 5">S334</strain>
    </source>
</reference>
<evidence type="ECO:0000256" key="1">
    <source>
        <dbReference type="SAM" id="SignalP"/>
    </source>
</evidence>
<dbReference type="Pfam" id="PF06439">
    <property type="entry name" value="3keto-disac_hyd"/>
    <property type="match status" value="1"/>
</dbReference>
<dbReference type="InterPro" id="IPR013022">
    <property type="entry name" value="Xyl_isomerase-like_TIM-brl"/>
</dbReference>
<feature type="domain" description="Xylose isomerase-like TIM barrel" evidence="2">
    <location>
        <begin position="269"/>
        <end position="478"/>
    </location>
</feature>
<feature type="chain" id="PRO_5045292221" evidence="1">
    <location>
        <begin position="26"/>
        <end position="502"/>
    </location>
</feature>
<evidence type="ECO:0000313" key="5">
    <source>
        <dbReference type="Proteomes" id="UP001250656"/>
    </source>
</evidence>
<protein>
    <submittedName>
        <fullName evidence="4">Family 16 glycoside hydrolase</fullName>
    </submittedName>
</protein>
<keyword evidence="5" id="KW-1185">Reference proteome</keyword>
<dbReference type="GO" id="GO:0016787">
    <property type="term" value="F:hydrolase activity"/>
    <property type="evidence" value="ECO:0007669"/>
    <property type="project" value="UniProtKB-KW"/>
</dbReference>
<dbReference type="InterPro" id="IPR010496">
    <property type="entry name" value="AL/BT2_dom"/>
</dbReference>
<feature type="signal peptide" evidence="1">
    <location>
        <begin position="1"/>
        <end position="25"/>
    </location>
</feature>